<protein>
    <submittedName>
        <fullName evidence="2">DUF1330 domain-containing protein</fullName>
    </submittedName>
</protein>
<evidence type="ECO:0000313" key="2">
    <source>
        <dbReference type="EMBL" id="RJF86261.1"/>
    </source>
</evidence>
<dbReference type="PANTHER" id="PTHR40257">
    <property type="match status" value="1"/>
</dbReference>
<dbReference type="SUPFAM" id="SSF54909">
    <property type="entry name" value="Dimeric alpha+beta barrel"/>
    <property type="match status" value="1"/>
</dbReference>
<dbReference type="EMBL" id="QYUK01000011">
    <property type="protein sequence ID" value="RJF86261.1"/>
    <property type="molecule type" value="Genomic_DNA"/>
</dbReference>
<dbReference type="InterPro" id="IPR011008">
    <property type="entry name" value="Dimeric_a/b-barrel"/>
</dbReference>
<accession>A0A418W8C9</accession>
<evidence type="ECO:0000313" key="3">
    <source>
        <dbReference type="Proteomes" id="UP000284605"/>
    </source>
</evidence>
<feature type="domain" description="DUF1330" evidence="1">
    <location>
        <begin position="52"/>
        <end position="130"/>
    </location>
</feature>
<dbReference type="RefSeq" id="WP_119776748.1">
    <property type="nucleotide sequence ID" value="NZ_QYUK01000011.1"/>
</dbReference>
<dbReference type="AlphaFoldDB" id="A0A418W8C9"/>
<dbReference type="Pfam" id="PF07045">
    <property type="entry name" value="DUF1330"/>
    <property type="match status" value="1"/>
</dbReference>
<dbReference type="InterPro" id="IPR010753">
    <property type="entry name" value="DUF1330"/>
</dbReference>
<gene>
    <name evidence="2" type="ORF">D3874_03780</name>
</gene>
<organism evidence="2 3">
    <name type="scientific">Oleomonas cavernae</name>
    <dbReference type="NCBI Taxonomy" id="2320859"/>
    <lineage>
        <taxon>Bacteria</taxon>
        <taxon>Pseudomonadati</taxon>
        <taxon>Pseudomonadota</taxon>
        <taxon>Alphaproteobacteria</taxon>
        <taxon>Acetobacterales</taxon>
        <taxon>Acetobacteraceae</taxon>
        <taxon>Oleomonas</taxon>
    </lineage>
</organism>
<keyword evidence="3" id="KW-1185">Reference proteome</keyword>
<dbReference type="OrthoDB" id="8909581at2"/>
<sequence>MQVENAVMPRGEQIRALFDAQDDGPVVMLNLLRFRETAAYPDGQDAALSGRGAYGRYAAAMKALVESQGGRLIFSGDATGMVIGTAEAPWHVVALVEYPSRAAFAAIATSDAVRAISGHRSAGLEGQLLIACRPDAF</sequence>
<dbReference type="Proteomes" id="UP000284605">
    <property type="component" value="Unassembled WGS sequence"/>
</dbReference>
<reference evidence="2 3" key="1">
    <citation type="submission" date="2018-09" db="EMBL/GenBank/DDBJ databases">
        <authorList>
            <person name="Zhu H."/>
        </authorList>
    </citation>
    <scope>NUCLEOTIDE SEQUENCE [LARGE SCALE GENOMIC DNA]</scope>
    <source>
        <strain evidence="2 3">K1W22B-8</strain>
    </source>
</reference>
<evidence type="ECO:0000259" key="1">
    <source>
        <dbReference type="Pfam" id="PF07045"/>
    </source>
</evidence>
<name>A0A418W8C9_9PROT</name>
<proteinExistence type="predicted"/>
<comment type="caution">
    <text evidence="2">The sequence shown here is derived from an EMBL/GenBank/DDBJ whole genome shotgun (WGS) entry which is preliminary data.</text>
</comment>
<dbReference type="PANTHER" id="PTHR40257:SF1">
    <property type="entry name" value="DUF1330 DOMAIN-CONTAINING PROTEIN"/>
    <property type="match status" value="1"/>
</dbReference>
<dbReference type="Gene3D" id="3.30.70.100">
    <property type="match status" value="1"/>
</dbReference>